<dbReference type="RefSeq" id="WP_066707885.1">
    <property type="nucleotide sequence ID" value="NZ_JBHIWA010000015.1"/>
</dbReference>
<dbReference type="Gene3D" id="3.90.1590.10">
    <property type="entry name" value="glutathione-dependent formaldehyde- activating enzyme (gfa)"/>
    <property type="match status" value="1"/>
</dbReference>
<keyword evidence="7" id="KW-1185">Reference proteome</keyword>
<comment type="similarity">
    <text evidence="1">Belongs to the Gfa family.</text>
</comment>
<gene>
    <name evidence="6" type="ORF">COA07_02210</name>
</gene>
<dbReference type="PROSITE" id="PS51891">
    <property type="entry name" value="CENP_V_GFA"/>
    <property type="match status" value="1"/>
</dbReference>
<evidence type="ECO:0000259" key="5">
    <source>
        <dbReference type="PROSITE" id="PS51891"/>
    </source>
</evidence>
<evidence type="ECO:0000256" key="3">
    <source>
        <dbReference type="ARBA" id="ARBA00022833"/>
    </source>
</evidence>
<protein>
    <submittedName>
        <fullName evidence="6">Aldehyde-activating protein</fullName>
    </submittedName>
</protein>
<sequence>MAANELRREGGCLCGAIRYTVTGAPLLSAVCHCRHCQRQGGSAFSVVCAVAASQYEQRGETRVFQDRGDSGQAVHRHFCDTCGSPIVSIADVLPDLTIVKAGTFDDPGFIVPTQEAYCRDAWAFVPPFSGTERFSGTNIGESR</sequence>
<dbReference type="SUPFAM" id="SSF51316">
    <property type="entry name" value="Mss4-like"/>
    <property type="match status" value="1"/>
</dbReference>
<evidence type="ECO:0000256" key="1">
    <source>
        <dbReference type="ARBA" id="ARBA00005495"/>
    </source>
</evidence>
<comment type="caution">
    <text evidence="6">The sequence shown here is derived from an EMBL/GenBank/DDBJ whole genome shotgun (WGS) entry which is preliminary data.</text>
</comment>
<evidence type="ECO:0000256" key="2">
    <source>
        <dbReference type="ARBA" id="ARBA00022723"/>
    </source>
</evidence>
<accession>A0A2A4IBA9</accession>
<evidence type="ECO:0000256" key="4">
    <source>
        <dbReference type="ARBA" id="ARBA00023239"/>
    </source>
</evidence>
<dbReference type="GO" id="GO:0046872">
    <property type="term" value="F:metal ion binding"/>
    <property type="evidence" value="ECO:0007669"/>
    <property type="project" value="UniProtKB-KW"/>
</dbReference>
<dbReference type="Proteomes" id="UP000218323">
    <property type="component" value="Unassembled WGS sequence"/>
</dbReference>
<dbReference type="AlphaFoldDB" id="A0A2A4IBA9"/>
<evidence type="ECO:0000313" key="6">
    <source>
        <dbReference type="EMBL" id="PCG15809.1"/>
    </source>
</evidence>
<organism evidence="6 7">
    <name type="scientific">Sphingomonas adhaesiva</name>
    <dbReference type="NCBI Taxonomy" id="28212"/>
    <lineage>
        <taxon>Bacteria</taxon>
        <taxon>Pseudomonadati</taxon>
        <taxon>Pseudomonadota</taxon>
        <taxon>Alphaproteobacteria</taxon>
        <taxon>Sphingomonadales</taxon>
        <taxon>Sphingomonadaceae</taxon>
        <taxon>Sphingomonas</taxon>
    </lineage>
</organism>
<name>A0A2A4IBA9_9SPHN</name>
<dbReference type="EMBL" id="NWVC01000001">
    <property type="protein sequence ID" value="PCG15809.1"/>
    <property type="molecule type" value="Genomic_DNA"/>
</dbReference>
<feature type="domain" description="CENP-V/GFA" evidence="5">
    <location>
        <begin position="8"/>
        <end position="123"/>
    </location>
</feature>
<dbReference type="InterPro" id="IPR006913">
    <property type="entry name" value="CENP-V/GFA"/>
</dbReference>
<keyword evidence="2" id="KW-0479">Metal-binding</keyword>
<dbReference type="GO" id="GO:0016846">
    <property type="term" value="F:carbon-sulfur lyase activity"/>
    <property type="evidence" value="ECO:0007669"/>
    <property type="project" value="InterPro"/>
</dbReference>
<reference evidence="6 7" key="1">
    <citation type="submission" date="2017-09" db="EMBL/GenBank/DDBJ databases">
        <title>Sphingomonas adhaesiva DSM 7418, whole genome shotgun sequence.</title>
        <authorList>
            <person name="Feng G."/>
            <person name="Zhu H."/>
        </authorList>
    </citation>
    <scope>NUCLEOTIDE SEQUENCE [LARGE SCALE GENOMIC DNA]</scope>
    <source>
        <strain evidence="6 7">DSM 7418</strain>
    </source>
</reference>
<proteinExistence type="inferred from homology"/>
<keyword evidence="3" id="KW-0862">Zinc</keyword>
<dbReference type="InterPro" id="IPR011057">
    <property type="entry name" value="Mss4-like_sf"/>
</dbReference>
<dbReference type="PANTHER" id="PTHR33337">
    <property type="entry name" value="GFA DOMAIN-CONTAINING PROTEIN"/>
    <property type="match status" value="1"/>
</dbReference>
<keyword evidence="4" id="KW-0456">Lyase</keyword>
<dbReference type="Pfam" id="PF04828">
    <property type="entry name" value="GFA"/>
    <property type="match status" value="1"/>
</dbReference>
<dbReference type="PANTHER" id="PTHR33337:SF40">
    <property type="entry name" value="CENP-V_GFA DOMAIN-CONTAINING PROTEIN-RELATED"/>
    <property type="match status" value="1"/>
</dbReference>
<evidence type="ECO:0000313" key="7">
    <source>
        <dbReference type="Proteomes" id="UP000218323"/>
    </source>
</evidence>